<feature type="transmembrane region" description="Helical" evidence="9">
    <location>
        <begin position="53"/>
        <end position="70"/>
    </location>
</feature>
<evidence type="ECO:0000256" key="6">
    <source>
        <dbReference type="ARBA" id="ARBA00022692"/>
    </source>
</evidence>
<evidence type="ECO:0000256" key="2">
    <source>
        <dbReference type="ARBA" id="ARBA00004141"/>
    </source>
</evidence>
<comment type="similarity">
    <text evidence="4">Belongs to the UbiA prenyltransferase family.</text>
</comment>
<dbReference type="VEuPathDB" id="FungiDB:SMAC_08147"/>
<dbReference type="InterPro" id="IPR039653">
    <property type="entry name" value="Prenyltransferase"/>
</dbReference>
<proteinExistence type="inferred from homology"/>
<feature type="transmembrane region" description="Helical" evidence="9">
    <location>
        <begin position="133"/>
        <end position="151"/>
    </location>
</feature>
<keyword evidence="7 9" id="KW-1133">Transmembrane helix</keyword>
<keyword evidence="8 9" id="KW-0472">Membrane</keyword>
<dbReference type="Gene3D" id="1.20.120.1780">
    <property type="entry name" value="UbiA prenyltransferase"/>
    <property type="match status" value="1"/>
</dbReference>
<evidence type="ECO:0000256" key="7">
    <source>
        <dbReference type="ARBA" id="ARBA00022989"/>
    </source>
</evidence>
<evidence type="ECO:0000313" key="10">
    <source>
        <dbReference type="EMBL" id="KAA8628191.1"/>
    </source>
</evidence>
<feature type="transmembrane region" description="Helical" evidence="9">
    <location>
        <begin position="99"/>
        <end position="121"/>
    </location>
</feature>
<feature type="transmembrane region" description="Helical" evidence="9">
    <location>
        <begin position="19"/>
        <end position="41"/>
    </location>
</feature>
<dbReference type="AlphaFoldDB" id="A0A8S8ZHH9"/>
<dbReference type="EMBL" id="NMPR01000200">
    <property type="protein sequence ID" value="KAA8628191.1"/>
    <property type="molecule type" value="Genomic_DNA"/>
</dbReference>
<evidence type="ECO:0000256" key="8">
    <source>
        <dbReference type="ARBA" id="ARBA00023136"/>
    </source>
</evidence>
<comment type="cofactor">
    <cofactor evidence="1">
        <name>Mg(2+)</name>
        <dbReference type="ChEBI" id="CHEBI:18420"/>
    </cofactor>
</comment>
<keyword evidence="6 9" id="KW-0812">Transmembrane</keyword>
<dbReference type="OMA" id="AHMDIND"/>
<evidence type="ECO:0000256" key="1">
    <source>
        <dbReference type="ARBA" id="ARBA00001946"/>
    </source>
</evidence>
<evidence type="ECO:0000256" key="3">
    <source>
        <dbReference type="ARBA" id="ARBA00004721"/>
    </source>
</evidence>
<evidence type="ECO:0000256" key="4">
    <source>
        <dbReference type="ARBA" id="ARBA00005985"/>
    </source>
</evidence>
<name>A0A8S8ZHH9_SORMA</name>
<comment type="pathway">
    <text evidence="3">Secondary metabolite biosynthesis; terpenoid biosynthesis.</text>
</comment>
<protein>
    <submittedName>
        <fullName evidence="10">Uncharacterized protein</fullName>
    </submittedName>
</protein>
<dbReference type="PANTHER" id="PTHR11048">
    <property type="entry name" value="PRENYLTRANSFERASES"/>
    <property type="match status" value="1"/>
</dbReference>
<organism evidence="10 11">
    <name type="scientific">Sordaria macrospora</name>
    <dbReference type="NCBI Taxonomy" id="5147"/>
    <lineage>
        <taxon>Eukaryota</taxon>
        <taxon>Fungi</taxon>
        <taxon>Dikarya</taxon>
        <taxon>Ascomycota</taxon>
        <taxon>Pezizomycotina</taxon>
        <taxon>Sordariomycetes</taxon>
        <taxon>Sordariomycetidae</taxon>
        <taxon>Sordariales</taxon>
        <taxon>Sordariaceae</taxon>
        <taxon>Sordaria</taxon>
    </lineage>
</organism>
<reference evidence="10 11" key="1">
    <citation type="submission" date="2017-07" db="EMBL/GenBank/DDBJ databases">
        <title>Genome sequence of the Sordaria macrospora wild type strain R19027.</title>
        <authorList>
            <person name="Nowrousian M."/>
            <person name="Teichert I."/>
            <person name="Kueck U."/>
        </authorList>
    </citation>
    <scope>NUCLEOTIDE SEQUENCE [LARGE SCALE GENOMIC DNA]</scope>
    <source>
        <strain evidence="10 11">R19027</strain>
        <tissue evidence="10">Mycelium</tissue>
    </source>
</reference>
<comment type="subcellular location">
    <subcellularLocation>
        <location evidence="2">Membrane</location>
        <topology evidence="2">Multi-pass membrane protein</topology>
    </subcellularLocation>
</comment>
<evidence type="ECO:0000256" key="9">
    <source>
        <dbReference type="SAM" id="Phobius"/>
    </source>
</evidence>
<sequence>MATIIGTTYYPYDKRHTHFAQFVLGLCLEWGIMVGSAGMGVPAPWRDLSTSSLVAASVVWVVIFDTIYAHQDLADDLRVGCQEHGHAVCGYWGGMGAPYYAITVGGCVVSVGSMIALVDLTDPASCWTWFSRGFWPTGAAIAAGLLVEYGWQRMAGDGLRL</sequence>
<dbReference type="GO" id="GO:0006744">
    <property type="term" value="P:ubiquinone biosynthetic process"/>
    <property type="evidence" value="ECO:0007669"/>
    <property type="project" value="TreeGrafter"/>
</dbReference>
<dbReference type="GO" id="GO:0005743">
    <property type="term" value="C:mitochondrial inner membrane"/>
    <property type="evidence" value="ECO:0007669"/>
    <property type="project" value="TreeGrafter"/>
</dbReference>
<evidence type="ECO:0000313" key="11">
    <source>
        <dbReference type="Proteomes" id="UP000433876"/>
    </source>
</evidence>
<gene>
    <name evidence="10" type="ORF">SMACR_08147</name>
</gene>
<comment type="caution">
    <text evidence="10">The sequence shown here is derived from an EMBL/GenBank/DDBJ whole genome shotgun (WGS) entry which is preliminary data.</text>
</comment>
<dbReference type="Pfam" id="PF01040">
    <property type="entry name" value="UbiA"/>
    <property type="match status" value="1"/>
</dbReference>
<dbReference type="InterPro" id="IPR000537">
    <property type="entry name" value="UbiA_prenyltransferase"/>
</dbReference>
<evidence type="ECO:0000256" key="5">
    <source>
        <dbReference type="ARBA" id="ARBA00022679"/>
    </source>
</evidence>
<dbReference type="PANTHER" id="PTHR11048:SF28">
    <property type="entry name" value="4-HYDROXYBENZOATE POLYPRENYLTRANSFERASE, MITOCHONDRIAL"/>
    <property type="match status" value="1"/>
</dbReference>
<accession>A0A8S8ZHH9</accession>
<dbReference type="Proteomes" id="UP000433876">
    <property type="component" value="Unassembled WGS sequence"/>
</dbReference>
<dbReference type="GO" id="GO:0016765">
    <property type="term" value="F:transferase activity, transferring alkyl or aryl (other than methyl) groups"/>
    <property type="evidence" value="ECO:0007669"/>
    <property type="project" value="InterPro"/>
</dbReference>
<keyword evidence="5" id="KW-0808">Transferase</keyword>